<dbReference type="GO" id="GO:0006338">
    <property type="term" value="P:chromatin remodeling"/>
    <property type="evidence" value="ECO:0007669"/>
    <property type="project" value="UniProtKB-ARBA"/>
</dbReference>
<feature type="compositionally biased region" description="Low complexity" evidence="1">
    <location>
        <begin position="32"/>
        <end position="43"/>
    </location>
</feature>
<keyword evidence="4" id="KW-1185">Reference proteome</keyword>
<feature type="compositionally biased region" description="Polar residues" evidence="1">
    <location>
        <begin position="1718"/>
        <end position="1732"/>
    </location>
</feature>
<feature type="compositionally biased region" description="Low complexity" evidence="1">
    <location>
        <begin position="1749"/>
        <end position="1760"/>
    </location>
</feature>
<organism evidence="3 4">
    <name type="scientific">Tilletia controversa</name>
    <name type="common">dwarf bunt fungus</name>
    <dbReference type="NCBI Taxonomy" id="13291"/>
    <lineage>
        <taxon>Eukaryota</taxon>
        <taxon>Fungi</taxon>
        <taxon>Dikarya</taxon>
        <taxon>Basidiomycota</taxon>
        <taxon>Ustilaginomycotina</taxon>
        <taxon>Exobasidiomycetes</taxon>
        <taxon>Tilletiales</taxon>
        <taxon>Tilletiaceae</taxon>
        <taxon>Tilletia</taxon>
    </lineage>
</organism>
<feature type="compositionally biased region" description="Low complexity" evidence="1">
    <location>
        <begin position="358"/>
        <end position="404"/>
    </location>
</feature>
<dbReference type="Proteomes" id="UP000077684">
    <property type="component" value="Unassembled WGS sequence"/>
</dbReference>
<evidence type="ECO:0000256" key="1">
    <source>
        <dbReference type="SAM" id="MobiDB-lite"/>
    </source>
</evidence>
<feature type="region of interest" description="Disordered" evidence="1">
    <location>
        <begin position="1"/>
        <end position="94"/>
    </location>
</feature>
<feature type="region of interest" description="Disordered" evidence="1">
    <location>
        <begin position="1576"/>
        <end position="2067"/>
    </location>
</feature>
<feature type="compositionally biased region" description="Gly residues" evidence="1">
    <location>
        <begin position="1522"/>
        <end position="1540"/>
    </location>
</feature>
<feature type="compositionally biased region" description="Low complexity" evidence="1">
    <location>
        <begin position="56"/>
        <end position="90"/>
    </location>
</feature>
<feature type="compositionally biased region" description="Low complexity" evidence="1">
    <location>
        <begin position="644"/>
        <end position="655"/>
    </location>
</feature>
<evidence type="ECO:0000313" key="3">
    <source>
        <dbReference type="EMBL" id="KAE8246885.1"/>
    </source>
</evidence>
<feature type="compositionally biased region" description="Low complexity" evidence="1">
    <location>
        <begin position="1"/>
        <end position="19"/>
    </location>
</feature>
<comment type="caution">
    <text evidence="3">The sequence shown here is derived from an EMBL/GenBank/DDBJ whole genome shotgun (WGS) entry which is preliminary data.</text>
</comment>
<sequence length="2226" mass="226648">MAPKTSTAAKRKAPAATPASEPPAPPAKRAKTASPTKPSAPAKGKAKAVDPPPPAAASTSSAVAATSSSSAAAATVSTNTASTAASKSTTNPVFEAGNSDVLLKKYSSLQLLGLPQHERADPVSSDEGEGLGSWTEKDEDRWLTTLVQAQDETSEQTFVIDELLRWREHPRRKGFYQYRVAWQGYPIYACTWEPASSFDRETLEEFWTRKKAKPDFIPTPDSDEEVMSAHNSDTDFASFFNLDADRTRDKIAKMREAWRRDKNDLRFVKQLRREEREARRVQAALGTGPALSSSASSAAISPQGPKPNQLVIPPQQSQRAADVNMANDENEEEEEGEEEEETDGEDQAPAASTRSKKTAAVPPVSAAKAKASATASKAKASKPIPKASGSTSKTTKAASSSTAKGKGKAEATKTTKTGPSKGVEIVILDDSSDDEPSAPAKPLTRLSGTGLSKKAAPATKPAGKAKATPTNKSPPPAARPSPRRKGTKVTVPVEEDPSDGDVEDEGEDDDDEEEDAGENADAENAGPARKGRERTGSDSDGDDFFDRSKGKSKGTGRSSIMIPQRESTAQQGAASSSQSTTKRASPAKPSAKGGRKVTIAEPSGSRMEAPPPPPTAEAAAKPSPNMSTATSSLVGGVPARVRVSSTSSSPLTSLQSDSEISIIAATRNGDGGWNGLGHAKSAAPRTTAKRVRICAPDSIPGAQASRITVGAASQADSSSKVYQPMPVAGTKPSKLALTAKELAEAARLGKRATSLVARRKLTDDAIATAAAEMVEADEDDMGMQGGSGSEISAPISVAAPVFARRSAAGLIPRNAMGEPMTTPSAAGPSSSSRHLVGGGAGRARLGETNADRLAEERRMEKLRAAAEFMTRPHERKARQGQGQQSQGGADAASGSTEASPVRSTSTATLMQARAGRKVVSTQHVSSAASTSAAATTIAAPKGSYKGAHKTGPKIQRIGLVADPIPLRRQKQLGGGSGSTSPTKAAVSLSDLPAIPRKPPAQVNAAESPSYAGPSQAANTAAAGGASGAVIAIDTAAPENDLGDLWGDDEVNFDAPADQVDAPQDAFADNGGGWDEPNPSAAAAPAVAPAPAPAPTIAWAGAAAAETATFLDTAAGWDDDEPPAAAAVAPPAVAAMGPGAQTMYPPGPSQHGQPPALDKGWSAAPASQSFHGDTSLAGATGPQGTAGYAAQQGAANGAASGWDEPNAPAAAAVAPAPVPTTSTWAGDAAAERAAFLDTAAGWDDDEPPAPAPVVQATALSVGPGTQTMYPLGPSQHGQPPAIDNGWSTAPASQSFSGGPGLAGATGPQGTAGYAAQQGVANGATSGWGEPNAPAAAAVAPAPVPMTSTWAGDAAAERAAFLDTAAGWDDDEPPAPAPPPVAQAPALAAGRSSAQTTYPPPASHHSHPAAPDNGWSAAQAPPGFSGDTSLQAGMSSRAIADWQSGVSSSPADTKDWQSGASVAPSNPTTTDWRSGLDSAWSGVQAPPPRQPYADDAGGRPRETTGSRDGGWAVFRGRRQSGSSFGHGGGASRNGGQDGGGVSWNGAPAPRNDAPEWPAHRNEGLDGQVQTVDTAFVASAPSAPPTAPAVPSADAPLSPDAARKKFEEIASGWDDDLPPAKLPSQPANAPLPLPFKPAHQASPPMGVPTGPRGFQGTSGPGQGWSARNDRGSYSRQPSGGGGGGVGPVPGGAGSSWYEPPRNAGQQRSAYRNEAWGLEDPSSGSGTRNEGFNGSPQRVDVAPVASAASTPLPAVAPADAPQSDDAARQRFEEIASGWDDDLPPAKLPSKPPKQVPPLLPFKPTYQASPPIHVSHSTGPRSAQGSAGPGSGALGQGRPARGDRDSWESRGSGTYSRHPSWDGREGRRDSASYWPNSPRTGSDARGGYNGWFAEQQERPPISDPYPSRQAPVPYDDGLFVPPQNGRLTPVVFQPDSALTPLGLPRRPWERDDMPARGTPELRYGGEEDTGESSSGYGGRSRAGGGYESGAKGKQRTGSGLARHVSRASDETGVGPAPPAPIESTTTTTTTTATSMVTAFAEPNPSQITTPAQPGMLELSDDEEGEHEDDDEDSHLYAVMRAAAVEADSLTGLVNGQGSTGLLEAAAPLPLPPPGAGPGLGNSGVLALLPSDAEVVATKTSTSRMLQDDDAAADTGSAPAPPPIQAPGPASASTGAAGPSTTTTTTAAAAAAAAAVVVLAPKTISPDDLDMSSDEEDEEDDDDALAVEALVL</sequence>
<feature type="region of interest" description="Disordered" evidence="1">
    <location>
        <begin position="1137"/>
        <end position="1222"/>
    </location>
</feature>
<feature type="region of interest" description="Disordered" evidence="1">
    <location>
        <begin position="2132"/>
        <end position="2180"/>
    </location>
</feature>
<dbReference type="EMBL" id="LWDE02000543">
    <property type="protein sequence ID" value="KAE8246885.1"/>
    <property type="molecule type" value="Genomic_DNA"/>
</dbReference>
<dbReference type="Gene3D" id="2.40.50.40">
    <property type="match status" value="1"/>
</dbReference>
<feature type="compositionally biased region" description="Gly residues" evidence="1">
    <location>
        <begin position="1675"/>
        <end position="1690"/>
    </location>
</feature>
<feature type="compositionally biased region" description="Low complexity" evidence="1">
    <location>
        <begin position="1176"/>
        <end position="1214"/>
    </location>
</feature>
<feature type="compositionally biased region" description="Pro residues" evidence="1">
    <location>
        <begin position="1781"/>
        <end position="1796"/>
    </location>
</feature>
<accession>A0A8X7SW96</accession>
<feature type="region of interest" description="Disordered" evidence="1">
    <location>
        <begin position="813"/>
        <end position="853"/>
    </location>
</feature>
<feature type="compositionally biased region" description="Low complexity" evidence="1">
    <location>
        <begin position="567"/>
        <end position="581"/>
    </location>
</feature>
<feature type="region of interest" description="Disordered" evidence="1">
    <location>
        <begin position="2097"/>
        <end position="2117"/>
    </location>
</feature>
<feature type="domain" description="Chromo" evidence="2">
    <location>
        <begin position="158"/>
        <end position="197"/>
    </location>
</feature>
<feature type="compositionally biased region" description="Gly residues" evidence="1">
    <location>
        <begin position="1970"/>
        <end position="1982"/>
    </location>
</feature>
<feature type="compositionally biased region" description="Acidic residues" evidence="1">
    <location>
        <begin position="493"/>
        <end position="521"/>
    </location>
</feature>
<evidence type="ECO:0000313" key="4">
    <source>
        <dbReference type="Proteomes" id="UP000077684"/>
    </source>
</evidence>
<dbReference type="SUPFAM" id="SSF54160">
    <property type="entry name" value="Chromo domain-like"/>
    <property type="match status" value="1"/>
</dbReference>
<dbReference type="InterPro" id="IPR023780">
    <property type="entry name" value="Chromo_domain"/>
</dbReference>
<name>A0A8X7SW96_9BASI</name>
<feature type="compositionally biased region" description="Polar residues" evidence="1">
    <location>
        <begin position="896"/>
        <end position="909"/>
    </location>
</feature>
<feature type="region of interest" description="Disordered" evidence="1">
    <location>
        <begin position="1060"/>
        <end position="1091"/>
    </location>
</feature>
<feature type="compositionally biased region" description="Low complexity" evidence="1">
    <location>
        <begin position="1586"/>
        <end position="1597"/>
    </location>
</feature>
<feature type="compositionally biased region" description="Basic and acidic residues" evidence="1">
    <location>
        <begin position="1494"/>
        <end position="1503"/>
    </location>
</feature>
<dbReference type="SMART" id="SM00298">
    <property type="entry name" value="CHROMO"/>
    <property type="match status" value="1"/>
</dbReference>
<feature type="region of interest" description="Disordered" evidence="1">
    <location>
        <begin position="2196"/>
        <end position="2217"/>
    </location>
</feature>
<feature type="region of interest" description="Disordered" evidence="1">
    <location>
        <begin position="1273"/>
        <end position="1560"/>
    </location>
</feature>
<feature type="compositionally biased region" description="Low complexity" evidence="1">
    <location>
        <begin position="2019"/>
        <end position="2028"/>
    </location>
</feature>
<feature type="compositionally biased region" description="Basic and acidic residues" evidence="1">
    <location>
        <begin position="1854"/>
        <end position="1865"/>
    </location>
</feature>
<feature type="compositionally biased region" description="Low complexity" evidence="1">
    <location>
        <begin position="453"/>
        <end position="471"/>
    </location>
</feature>
<dbReference type="CDD" id="cd00024">
    <property type="entry name" value="CD_CSD"/>
    <property type="match status" value="1"/>
</dbReference>
<feature type="region of interest" description="Disordered" evidence="1">
    <location>
        <begin position="870"/>
        <end position="914"/>
    </location>
</feature>
<reference evidence="3" key="1">
    <citation type="submission" date="2016-04" db="EMBL/GenBank/DDBJ databases">
        <authorList>
            <person name="Nguyen H.D."/>
            <person name="Samba Siva P."/>
            <person name="Cullis J."/>
            <person name="Levesque C.A."/>
            <person name="Hambleton S."/>
        </authorList>
    </citation>
    <scope>NUCLEOTIDE SEQUENCE</scope>
    <source>
        <strain evidence="3">DAOMC 236426</strain>
    </source>
</reference>
<feature type="compositionally biased region" description="Low complexity" evidence="1">
    <location>
        <begin position="283"/>
        <end position="302"/>
    </location>
</feature>
<dbReference type="Pfam" id="PF00385">
    <property type="entry name" value="Chromo"/>
    <property type="match status" value="1"/>
</dbReference>
<feature type="region of interest" description="Disordered" evidence="1">
    <location>
        <begin position="279"/>
        <end position="655"/>
    </location>
</feature>
<dbReference type="InterPro" id="IPR016197">
    <property type="entry name" value="Chromo-like_dom_sf"/>
</dbReference>
<feature type="compositionally biased region" description="Low complexity" evidence="1">
    <location>
        <begin position="2161"/>
        <end position="2180"/>
    </location>
</feature>
<feature type="compositionally biased region" description="Polar residues" evidence="1">
    <location>
        <begin position="1442"/>
        <end position="1470"/>
    </location>
</feature>
<evidence type="ECO:0000259" key="2">
    <source>
        <dbReference type="PROSITE" id="PS50013"/>
    </source>
</evidence>
<dbReference type="PROSITE" id="PS50013">
    <property type="entry name" value="CHROMO_2"/>
    <property type="match status" value="1"/>
</dbReference>
<feature type="compositionally biased region" description="Low complexity" evidence="1">
    <location>
        <begin position="879"/>
        <end position="895"/>
    </location>
</feature>
<protein>
    <recommendedName>
        <fullName evidence="2">Chromo domain-containing protein</fullName>
    </recommendedName>
</protein>
<dbReference type="InterPro" id="IPR000953">
    <property type="entry name" value="Chromo/chromo_shadow_dom"/>
</dbReference>
<gene>
    <name evidence="3" type="ORF">A4X06_0g4841</name>
</gene>
<feature type="compositionally biased region" description="Polar residues" evidence="1">
    <location>
        <begin position="1284"/>
        <end position="1295"/>
    </location>
</feature>
<proteinExistence type="predicted"/>
<feature type="region of interest" description="Disordered" evidence="1">
    <location>
        <begin position="991"/>
        <end position="1019"/>
    </location>
</feature>
<feature type="compositionally biased region" description="Low complexity" evidence="1">
    <location>
        <begin position="821"/>
        <end position="832"/>
    </location>
</feature>
<reference evidence="3" key="2">
    <citation type="journal article" date="2019" name="IMA Fungus">
        <title>Genome sequencing and comparison of five Tilletia species to identify candidate genes for the detection of regulated species infecting wheat.</title>
        <authorList>
            <person name="Nguyen H.D.T."/>
            <person name="Sultana T."/>
            <person name="Kesanakurti P."/>
            <person name="Hambleton S."/>
        </authorList>
    </citation>
    <scope>NUCLEOTIDE SEQUENCE</scope>
    <source>
        <strain evidence="3">DAOMC 236426</strain>
    </source>
</reference>
<feature type="compositionally biased region" description="Acidic residues" evidence="1">
    <location>
        <begin position="328"/>
        <end position="346"/>
    </location>
</feature>
<feature type="compositionally biased region" description="Acidic residues" evidence="1">
    <location>
        <begin position="2201"/>
        <end position="2217"/>
    </location>
</feature>
<feature type="compositionally biased region" description="Acidic residues" evidence="1">
    <location>
        <begin position="2053"/>
        <end position="2067"/>
    </location>
</feature>
<feature type="compositionally biased region" description="Low complexity" evidence="1">
    <location>
        <begin position="1076"/>
        <end position="1086"/>
    </location>
</feature>